<feature type="compositionally biased region" description="Basic and acidic residues" evidence="2">
    <location>
        <begin position="257"/>
        <end position="268"/>
    </location>
</feature>
<sequence length="673" mass="73045">MQRVGAMCLLALAAVGLASNVTPVQKVVSMMEKMLDKGKAEMDAEKQSYVEYEKFCEKTTTEKARAIAEAEERSAALGAAIDKASSDVDQLGAEIEEHGQIIDKTSAEKTEASSVREKEAADFAETLKDYVDSITAIGKAMTVLKEQPSTRPQALLQLQQRKLSPREASDYLNAFLHGVEPERRKGQAQMALVAEARDSELQPAAAGYEFQSGGVISLLENLEDQFKEERNTLKMEELKKKNAFKTLVAGLDSENSDASKDKERKLQEKASIAEQKAKDESELAETQATLAEDTKYKKDLEMSWRQKAAEFKSRQRLRAEELEAISKATEIISGSAVAGNAEKHLPKLLQTGSALAAVQSLRSPSMKKVAQLLQDSAAKLQSQQLSALALRVLADPIDKVKELIQGMVARMEEEAASEATKVQWCKEELGANEAERSEKSDEVESLEAQAEKLSASIAKLGEDIVSLKAQLKDSSTAMAEATDLRTKEKKENTVAIEDAKAAQLAVAEALTVLQEFYAKAGEATALVQGSEKQPSPFGATPYQGMGSESGGVIGMIEVIQGDFARLEAETSSAENAAAKEYDSFMEDSKLDVAAKEKDVAHTSSRKEAETQKLSTVKADQAAAQEGLEAATKVFEKLKPQCADSGASYQERKAKRDAEIQSLEQALDALKIAR</sequence>
<evidence type="ECO:0000256" key="1">
    <source>
        <dbReference type="SAM" id="Coils"/>
    </source>
</evidence>
<accession>A0AA36JHG8</accession>
<dbReference type="AlphaFoldDB" id="A0AA36JHG8"/>
<feature type="coiled-coil region" evidence="1">
    <location>
        <begin position="429"/>
        <end position="470"/>
    </location>
</feature>
<dbReference type="EMBL" id="CAUJNA010003598">
    <property type="protein sequence ID" value="CAJ1405717.1"/>
    <property type="molecule type" value="Genomic_DNA"/>
</dbReference>
<dbReference type="Proteomes" id="UP001178507">
    <property type="component" value="Unassembled WGS sequence"/>
</dbReference>
<protein>
    <submittedName>
        <fullName evidence="4">Uncharacterized protein</fullName>
    </submittedName>
</protein>
<feature type="signal peptide" evidence="3">
    <location>
        <begin position="1"/>
        <end position="18"/>
    </location>
</feature>
<feature type="chain" id="PRO_5041367565" evidence="3">
    <location>
        <begin position="19"/>
        <end position="673"/>
    </location>
</feature>
<keyword evidence="1" id="KW-0175">Coiled coil</keyword>
<evidence type="ECO:0000313" key="5">
    <source>
        <dbReference type="Proteomes" id="UP001178507"/>
    </source>
</evidence>
<reference evidence="4" key="1">
    <citation type="submission" date="2023-08" db="EMBL/GenBank/DDBJ databases">
        <authorList>
            <person name="Chen Y."/>
            <person name="Shah S."/>
            <person name="Dougan E. K."/>
            <person name="Thang M."/>
            <person name="Chan C."/>
        </authorList>
    </citation>
    <scope>NUCLEOTIDE SEQUENCE</scope>
</reference>
<evidence type="ECO:0000256" key="3">
    <source>
        <dbReference type="SAM" id="SignalP"/>
    </source>
</evidence>
<keyword evidence="5" id="KW-1185">Reference proteome</keyword>
<proteinExistence type="predicted"/>
<comment type="caution">
    <text evidence="4">The sequence shown here is derived from an EMBL/GenBank/DDBJ whole genome shotgun (WGS) entry which is preliminary data.</text>
</comment>
<feature type="region of interest" description="Disordered" evidence="2">
    <location>
        <begin position="253"/>
        <end position="286"/>
    </location>
</feature>
<name>A0AA36JHG8_9DINO</name>
<organism evidence="4 5">
    <name type="scientific">Effrenium voratum</name>
    <dbReference type="NCBI Taxonomy" id="2562239"/>
    <lineage>
        <taxon>Eukaryota</taxon>
        <taxon>Sar</taxon>
        <taxon>Alveolata</taxon>
        <taxon>Dinophyceae</taxon>
        <taxon>Suessiales</taxon>
        <taxon>Symbiodiniaceae</taxon>
        <taxon>Effrenium</taxon>
    </lineage>
</organism>
<gene>
    <name evidence="4" type="ORF">EVOR1521_LOCUS27861</name>
</gene>
<evidence type="ECO:0000313" key="4">
    <source>
        <dbReference type="EMBL" id="CAJ1405717.1"/>
    </source>
</evidence>
<keyword evidence="3" id="KW-0732">Signal</keyword>
<evidence type="ECO:0000256" key="2">
    <source>
        <dbReference type="SAM" id="MobiDB-lite"/>
    </source>
</evidence>